<dbReference type="Pfam" id="PF08646">
    <property type="entry name" value="Rep_fac-A_C"/>
    <property type="match status" value="1"/>
</dbReference>
<sequence>MRLCWLLPPPPLPTAAASTIYPPPHPQAEAVMGMKADDLAALKEAGGEGFAAAVRAAAWKPWSLVLMSKAREYQGNKSMRHTVHRLDPVDWVGEGMRLAGLISKYGVA</sequence>
<comment type="caution">
    <text evidence="2">The sequence shown here is derived from an EMBL/GenBank/DDBJ whole genome shotgun (WGS) entry which is preliminary data.</text>
</comment>
<name>A0A2J7ZW67_9CHLO</name>
<feature type="domain" description="Replication factor A C-terminal" evidence="1">
    <location>
        <begin position="27"/>
        <end position="98"/>
    </location>
</feature>
<evidence type="ECO:0000259" key="1">
    <source>
        <dbReference type="Pfam" id="PF08646"/>
    </source>
</evidence>
<organism evidence="2 3">
    <name type="scientific">Tetrabaena socialis</name>
    <dbReference type="NCBI Taxonomy" id="47790"/>
    <lineage>
        <taxon>Eukaryota</taxon>
        <taxon>Viridiplantae</taxon>
        <taxon>Chlorophyta</taxon>
        <taxon>core chlorophytes</taxon>
        <taxon>Chlorophyceae</taxon>
        <taxon>CS clade</taxon>
        <taxon>Chlamydomonadales</taxon>
        <taxon>Tetrabaenaceae</taxon>
        <taxon>Tetrabaena</taxon>
    </lineage>
</organism>
<dbReference type="InterPro" id="IPR012340">
    <property type="entry name" value="NA-bd_OB-fold"/>
</dbReference>
<dbReference type="SUPFAM" id="SSF50249">
    <property type="entry name" value="Nucleic acid-binding proteins"/>
    <property type="match status" value="1"/>
</dbReference>
<dbReference type="Proteomes" id="UP000236333">
    <property type="component" value="Unassembled WGS sequence"/>
</dbReference>
<dbReference type="AlphaFoldDB" id="A0A2J7ZW67"/>
<reference evidence="2 3" key="1">
    <citation type="journal article" date="2017" name="Mol. Biol. Evol.">
        <title>The 4-celled Tetrabaena socialis nuclear genome reveals the essential components for genetic control of cell number at the origin of multicellularity in the volvocine lineage.</title>
        <authorList>
            <person name="Featherston J."/>
            <person name="Arakaki Y."/>
            <person name="Hanschen E.R."/>
            <person name="Ferris P.J."/>
            <person name="Michod R.E."/>
            <person name="Olson B.J.S.C."/>
            <person name="Nozaki H."/>
            <person name="Durand P.M."/>
        </authorList>
    </citation>
    <scope>NUCLEOTIDE SEQUENCE [LARGE SCALE GENOMIC DNA]</scope>
    <source>
        <strain evidence="2 3">NIES-571</strain>
    </source>
</reference>
<proteinExistence type="predicted"/>
<dbReference type="OrthoDB" id="1751331at2759"/>
<accession>A0A2J7ZW67</accession>
<dbReference type="EMBL" id="PGGS01000382">
    <property type="protein sequence ID" value="PNH04519.1"/>
    <property type="molecule type" value="Genomic_DNA"/>
</dbReference>
<keyword evidence="3" id="KW-1185">Reference proteome</keyword>
<dbReference type="Gene3D" id="2.40.50.140">
    <property type="entry name" value="Nucleic acid-binding proteins"/>
    <property type="match status" value="1"/>
</dbReference>
<evidence type="ECO:0000313" key="3">
    <source>
        <dbReference type="Proteomes" id="UP000236333"/>
    </source>
</evidence>
<protein>
    <recommendedName>
        <fullName evidence="1">Replication factor A C-terminal domain-containing protein</fullName>
    </recommendedName>
</protein>
<dbReference type="InterPro" id="IPR013955">
    <property type="entry name" value="Rep_factor-A_C"/>
</dbReference>
<gene>
    <name evidence="2" type="ORF">TSOC_009307</name>
</gene>
<evidence type="ECO:0000313" key="2">
    <source>
        <dbReference type="EMBL" id="PNH04519.1"/>
    </source>
</evidence>